<dbReference type="Proteomes" id="UP001607303">
    <property type="component" value="Unassembled WGS sequence"/>
</dbReference>
<evidence type="ECO:0000313" key="2">
    <source>
        <dbReference type="Proteomes" id="UP001607303"/>
    </source>
</evidence>
<proteinExistence type="predicted"/>
<evidence type="ECO:0000313" key="1">
    <source>
        <dbReference type="EMBL" id="KAL2720006.1"/>
    </source>
</evidence>
<name>A0ABD2AHY3_VESMC</name>
<comment type="caution">
    <text evidence="1">The sequence shown here is derived from an EMBL/GenBank/DDBJ whole genome shotgun (WGS) entry which is preliminary data.</text>
</comment>
<dbReference type="AlphaFoldDB" id="A0ABD2AHY3"/>
<reference evidence="1 2" key="1">
    <citation type="journal article" date="2024" name="Ann. Entomol. Soc. Am.">
        <title>Genomic analyses of the southern and eastern yellowjacket wasps (Hymenoptera: Vespidae) reveal evolutionary signatures of social life.</title>
        <authorList>
            <person name="Catto M.A."/>
            <person name="Caine P.B."/>
            <person name="Orr S.E."/>
            <person name="Hunt B.G."/>
            <person name="Goodisman M.A.D."/>
        </authorList>
    </citation>
    <scope>NUCLEOTIDE SEQUENCE [LARGE SCALE GENOMIC DNA]</scope>
    <source>
        <strain evidence="1">232</strain>
        <tissue evidence="1">Head and thorax</tissue>
    </source>
</reference>
<keyword evidence="2" id="KW-1185">Reference proteome</keyword>
<organism evidence="1 2">
    <name type="scientific">Vespula maculifrons</name>
    <name type="common">Eastern yellow jacket</name>
    <name type="synonym">Wasp</name>
    <dbReference type="NCBI Taxonomy" id="7453"/>
    <lineage>
        <taxon>Eukaryota</taxon>
        <taxon>Metazoa</taxon>
        <taxon>Ecdysozoa</taxon>
        <taxon>Arthropoda</taxon>
        <taxon>Hexapoda</taxon>
        <taxon>Insecta</taxon>
        <taxon>Pterygota</taxon>
        <taxon>Neoptera</taxon>
        <taxon>Endopterygota</taxon>
        <taxon>Hymenoptera</taxon>
        <taxon>Apocrita</taxon>
        <taxon>Aculeata</taxon>
        <taxon>Vespoidea</taxon>
        <taxon>Vespidae</taxon>
        <taxon>Vespinae</taxon>
        <taxon>Vespula</taxon>
    </lineage>
</organism>
<accession>A0ABD2AHY3</accession>
<dbReference type="EMBL" id="JAYRBN010000117">
    <property type="protein sequence ID" value="KAL2720006.1"/>
    <property type="molecule type" value="Genomic_DNA"/>
</dbReference>
<gene>
    <name evidence="1" type="ORF">V1477_021153</name>
</gene>
<sequence length="81" mass="9276">MVLDDSLGNYLFHQKFEYEASSASKISPQFYDYLFTPSNITASYEAYSCTIADKSLSLYLSGLEKPSDPYELYNMKLTKEC</sequence>
<protein>
    <submittedName>
        <fullName evidence="1">Uncharacterized protein</fullName>
    </submittedName>
</protein>